<dbReference type="STRING" id="1036808.A0A0C3DGY9"/>
<evidence type="ECO:0000256" key="1">
    <source>
        <dbReference type="SAM" id="SignalP"/>
    </source>
</evidence>
<reference evidence="2 3" key="1">
    <citation type="submission" date="2014-04" db="EMBL/GenBank/DDBJ databases">
        <authorList>
            <consortium name="DOE Joint Genome Institute"/>
            <person name="Kuo A."/>
            <person name="Kohler A."/>
            <person name="Nagy L.G."/>
            <person name="Floudas D."/>
            <person name="Copeland A."/>
            <person name="Barry K.W."/>
            <person name="Cichocki N."/>
            <person name="Veneault-Fourrey C."/>
            <person name="LaButti K."/>
            <person name="Lindquist E.A."/>
            <person name="Lipzen A."/>
            <person name="Lundell T."/>
            <person name="Morin E."/>
            <person name="Murat C."/>
            <person name="Sun H."/>
            <person name="Tunlid A."/>
            <person name="Henrissat B."/>
            <person name="Grigoriev I.V."/>
            <person name="Hibbett D.S."/>
            <person name="Martin F."/>
            <person name="Nordberg H.P."/>
            <person name="Cantor M.N."/>
            <person name="Hua S.X."/>
        </authorList>
    </citation>
    <scope>NUCLEOTIDE SEQUENCE [LARGE SCALE GENOMIC DNA]</scope>
    <source>
        <strain evidence="2 3">Foug A</strain>
    </source>
</reference>
<dbReference type="InParanoid" id="A0A0C3DGY9"/>
<feature type="signal peptide" evidence="1">
    <location>
        <begin position="1"/>
        <end position="20"/>
    </location>
</feature>
<sequence length="123" mass="13347">MFPPNFGWSLLAILATGLLSKRPLLVSAQWSTLSQYNWMDNSKAQNPCLVAAYAQGVCDGIFSVDTLSSTYLYVGPSVEAANSCKCNSITYNLIAACSICQNGSYISWSSWSTNCSTIYLVCD</sequence>
<reference evidence="3" key="2">
    <citation type="submission" date="2015-01" db="EMBL/GenBank/DDBJ databases">
        <title>Evolutionary Origins and Diversification of the Mycorrhizal Mutualists.</title>
        <authorList>
            <consortium name="DOE Joint Genome Institute"/>
            <consortium name="Mycorrhizal Genomics Consortium"/>
            <person name="Kohler A."/>
            <person name="Kuo A."/>
            <person name="Nagy L.G."/>
            <person name="Floudas D."/>
            <person name="Copeland A."/>
            <person name="Barry K.W."/>
            <person name="Cichocki N."/>
            <person name="Veneault-Fourrey C."/>
            <person name="LaButti K."/>
            <person name="Lindquist E.A."/>
            <person name="Lipzen A."/>
            <person name="Lundell T."/>
            <person name="Morin E."/>
            <person name="Murat C."/>
            <person name="Riley R."/>
            <person name="Ohm R."/>
            <person name="Sun H."/>
            <person name="Tunlid A."/>
            <person name="Henrissat B."/>
            <person name="Grigoriev I.V."/>
            <person name="Hibbett D.S."/>
            <person name="Martin F."/>
        </authorList>
    </citation>
    <scope>NUCLEOTIDE SEQUENCE [LARGE SCALE GENOMIC DNA]</scope>
    <source>
        <strain evidence="3">Foug A</strain>
    </source>
</reference>
<evidence type="ECO:0000313" key="3">
    <source>
        <dbReference type="Proteomes" id="UP000053989"/>
    </source>
</evidence>
<organism evidence="2 3">
    <name type="scientific">Scleroderma citrinum Foug A</name>
    <dbReference type="NCBI Taxonomy" id="1036808"/>
    <lineage>
        <taxon>Eukaryota</taxon>
        <taxon>Fungi</taxon>
        <taxon>Dikarya</taxon>
        <taxon>Basidiomycota</taxon>
        <taxon>Agaricomycotina</taxon>
        <taxon>Agaricomycetes</taxon>
        <taxon>Agaricomycetidae</taxon>
        <taxon>Boletales</taxon>
        <taxon>Sclerodermatineae</taxon>
        <taxon>Sclerodermataceae</taxon>
        <taxon>Scleroderma</taxon>
    </lineage>
</organism>
<keyword evidence="1" id="KW-0732">Signal</keyword>
<dbReference type="HOGENOM" id="CLU_2078653_0_0_1"/>
<keyword evidence="3" id="KW-1185">Reference proteome</keyword>
<accession>A0A0C3DGY9</accession>
<dbReference type="EMBL" id="KN822067">
    <property type="protein sequence ID" value="KIM59975.1"/>
    <property type="molecule type" value="Genomic_DNA"/>
</dbReference>
<dbReference type="AlphaFoldDB" id="A0A0C3DGY9"/>
<name>A0A0C3DGY9_9AGAM</name>
<dbReference type="OrthoDB" id="2526171at2759"/>
<dbReference type="Proteomes" id="UP000053989">
    <property type="component" value="Unassembled WGS sequence"/>
</dbReference>
<evidence type="ECO:0000313" key="2">
    <source>
        <dbReference type="EMBL" id="KIM59975.1"/>
    </source>
</evidence>
<gene>
    <name evidence="2" type="ORF">SCLCIDRAFT_1217229</name>
</gene>
<evidence type="ECO:0008006" key="4">
    <source>
        <dbReference type="Google" id="ProtNLM"/>
    </source>
</evidence>
<feature type="chain" id="PRO_5002173699" description="Cyanovirin-N domain-containing protein" evidence="1">
    <location>
        <begin position="21"/>
        <end position="123"/>
    </location>
</feature>
<proteinExistence type="predicted"/>
<protein>
    <recommendedName>
        <fullName evidence="4">Cyanovirin-N domain-containing protein</fullName>
    </recommendedName>
</protein>